<proteinExistence type="predicted"/>
<accession>A0A0V0UJ61</accession>
<feature type="transmembrane region" description="Helical" evidence="1">
    <location>
        <begin position="42"/>
        <end position="64"/>
    </location>
</feature>
<dbReference type="Proteomes" id="UP000055048">
    <property type="component" value="Unassembled WGS sequence"/>
</dbReference>
<gene>
    <name evidence="2" type="ORF">T05_8002</name>
</gene>
<name>A0A0V0UJ61_9BILA</name>
<keyword evidence="3" id="KW-1185">Reference proteome</keyword>
<evidence type="ECO:0000256" key="1">
    <source>
        <dbReference type="SAM" id="Phobius"/>
    </source>
</evidence>
<organism evidence="2 3">
    <name type="scientific">Trichinella murrelli</name>
    <dbReference type="NCBI Taxonomy" id="144512"/>
    <lineage>
        <taxon>Eukaryota</taxon>
        <taxon>Metazoa</taxon>
        <taxon>Ecdysozoa</taxon>
        <taxon>Nematoda</taxon>
        <taxon>Enoplea</taxon>
        <taxon>Dorylaimia</taxon>
        <taxon>Trichinellida</taxon>
        <taxon>Trichinellidae</taxon>
        <taxon>Trichinella</taxon>
    </lineage>
</organism>
<keyword evidence="1" id="KW-0472">Membrane</keyword>
<reference evidence="2 3" key="1">
    <citation type="submission" date="2015-01" db="EMBL/GenBank/DDBJ databases">
        <title>Evolution of Trichinella species and genotypes.</title>
        <authorList>
            <person name="Korhonen P.K."/>
            <person name="Edoardo P."/>
            <person name="Giuseppe L.R."/>
            <person name="Gasser R.B."/>
        </authorList>
    </citation>
    <scope>NUCLEOTIDE SEQUENCE [LARGE SCALE GENOMIC DNA]</scope>
    <source>
        <strain evidence="2">ISS417</strain>
    </source>
</reference>
<dbReference type="AlphaFoldDB" id="A0A0V0UJ61"/>
<keyword evidence="1" id="KW-1133">Transmembrane helix</keyword>
<protein>
    <submittedName>
        <fullName evidence="2">Uncharacterized protein</fullName>
    </submittedName>
</protein>
<dbReference type="EMBL" id="JYDJ01000004">
    <property type="protein sequence ID" value="KRX50723.1"/>
    <property type="molecule type" value="Genomic_DNA"/>
</dbReference>
<evidence type="ECO:0000313" key="3">
    <source>
        <dbReference type="Proteomes" id="UP000055048"/>
    </source>
</evidence>
<dbReference type="OrthoDB" id="5925744at2759"/>
<sequence>MERFTGFAISFALFDEQNAPLKSKMFQFLNFDWQFVKRLPIPFVIAFVIFFMAMLAAALHLFLLCRRVRRIRKGWRNPAALRRQAIKSANRFNVVPSPRYFNLPRGEYFYSPKEKELAFGKVVAAGKDPKMNRKLLLIEPMTTSKKIRDAPPMAGSGAKTSRLTTL</sequence>
<keyword evidence="1" id="KW-0812">Transmembrane</keyword>
<comment type="caution">
    <text evidence="2">The sequence shown here is derived from an EMBL/GenBank/DDBJ whole genome shotgun (WGS) entry which is preliminary data.</text>
</comment>
<evidence type="ECO:0000313" key="2">
    <source>
        <dbReference type="EMBL" id="KRX50723.1"/>
    </source>
</evidence>